<evidence type="ECO:0000256" key="2">
    <source>
        <dbReference type="ARBA" id="ARBA00004236"/>
    </source>
</evidence>
<comment type="function">
    <text evidence="1">Involved in auxin transport. Regulator of the auxin signaling pathway.</text>
</comment>
<comment type="subcellular location">
    <subcellularLocation>
        <location evidence="2">Cell membrane</location>
    </subcellularLocation>
</comment>
<protein>
    <submittedName>
        <fullName evidence="9">PROTEIN BIG GRAIN 1-LIKE B</fullName>
    </submittedName>
</protein>
<evidence type="ECO:0000256" key="6">
    <source>
        <dbReference type="ARBA" id="ARBA00023136"/>
    </source>
</evidence>
<comment type="caution">
    <text evidence="9">The sequence shown here is derived from an EMBL/GenBank/DDBJ whole genome shotgun (WGS) entry which is preliminary data.</text>
</comment>
<reference evidence="9" key="2">
    <citation type="journal article" date="2023" name="Int. J. Mol. Sci.">
        <title>De Novo Assembly and Annotation of 11 Diverse Shrub Willow (Salix) Genomes Reveals Novel Gene Organization in Sex-Linked Regions.</title>
        <authorList>
            <person name="Hyden B."/>
            <person name="Feng K."/>
            <person name="Yates T.B."/>
            <person name="Jawdy S."/>
            <person name="Cereghino C."/>
            <person name="Smart L.B."/>
            <person name="Muchero W."/>
        </authorList>
    </citation>
    <scope>NUCLEOTIDE SEQUENCE</scope>
    <source>
        <tissue evidence="9">Shoot tip</tissue>
    </source>
</reference>
<comment type="similarity">
    <text evidence="3">Belongs to the BIG GRAIN 1 (BG1) plant protein family.</text>
</comment>
<evidence type="ECO:0000256" key="5">
    <source>
        <dbReference type="ARBA" id="ARBA00022475"/>
    </source>
</evidence>
<proteinExistence type="inferred from homology"/>
<dbReference type="PANTHER" id="PTHR33541">
    <property type="entry name" value="PROTEIN BIG GRAIN 1-LIKE A-RELATED"/>
    <property type="match status" value="1"/>
</dbReference>
<evidence type="ECO:0000256" key="1">
    <source>
        <dbReference type="ARBA" id="ARBA00002281"/>
    </source>
</evidence>
<evidence type="ECO:0000256" key="7">
    <source>
        <dbReference type="ARBA" id="ARBA00023294"/>
    </source>
</evidence>
<accession>A0A9Q0Q6T8</accession>
<dbReference type="AlphaFoldDB" id="A0A9Q0Q6T8"/>
<gene>
    <name evidence="9" type="ORF">OIU74_012334</name>
</gene>
<reference evidence="9" key="1">
    <citation type="submission" date="2022-11" db="EMBL/GenBank/DDBJ databases">
        <authorList>
            <person name="Hyden B.L."/>
            <person name="Feng K."/>
            <person name="Yates T."/>
            <person name="Jawdy S."/>
            <person name="Smart L.B."/>
            <person name="Muchero W."/>
        </authorList>
    </citation>
    <scope>NUCLEOTIDE SEQUENCE</scope>
    <source>
        <tissue evidence="9">Shoot tip</tissue>
    </source>
</reference>
<dbReference type="GO" id="GO:0005886">
    <property type="term" value="C:plasma membrane"/>
    <property type="evidence" value="ECO:0007669"/>
    <property type="project" value="UniProtKB-SubCell"/>
</dbReference>
<organism evidence="9 10">
    <name type="scientific">Salix koriyanagi</name>
    <dbReference type="NCBI Taxonomy" id="2511006"/>
    <lineage>
        <taxon>Eukaryota</taxon>
        <taxon>Viridiplantae</taxon>
        <taxon>Streptophyta</taxon>
        <taxon>Embryophyta</taxon>
        <taxon>Tracheophyta</taxon>
        <taxon>Spermatophyta</taxon>
        <taxon>Magnoliopsida</taxon>
        <taxon>eudicotyledons</taxon>
        <taxon>Gunneridae</taxon>
        <taxon>Pentapetalae</taxon>
        <taxon>rosids</taxon>
        <taxon>fabids</taxon>
        <taxon>Malpighiales</taxon>
        <taxon>Salicaceae</taxon>
        <taxon>Saliceae</taxon>
        <taxon>Salix</taxon>
    </lineage>
</organism>
<keyword evidence="6" id="KW-0472">Membrane</keyword>
<sequence>MDRWETPQRYGRYRHHRKSQSFSSTILDAVDRSIDESGNGKGEEEQLIFYRETMRKKHEISHGFKDEEMTSLKRACMIEKWMEKKVSHEKVSVSRKSMADFDKKSRKDLDSVLLNSRSSSSESSCGGGFSYSESESIYGVNSSTTSHTMQRPKPIRTSISARPEKCQRREDLHPIDMFQHDEGNYAPNQKAKPEGSFVKTKSKALKIYGDLKKVKQTLSPGGRLASFLSSLFTTGKAKKAKITTPGGGYEERKLKSEQASTWSSASSFSRSCLSETPSSVGRKLSSNNGAIRSVRFCPVSVIVDEDCRPCGHKNLYGSDRQEMRSTLVEAAVTATARNNVPTSDEELKLHVMNENRRIEEVARNYQNKNGRAI</sequence>
<dbReference type="InterPro" id="IPR039621">
    <property type="entry name" value="BG1-like"/>
</dbReference>
<dbReference type="PANTHER" id="PTHR33541:SF28">
    <property type="entry name" value="PROTEIN BIG GRAIN 1-LIKE A"/>
    <property type="match status" value="1"/>
</dbReference>
<keyword evidence="7" id="KW-0927">Auxin signaling pathway</keyword>
<evidence type="ECO:0000256" key="8">
    <source>
        <dbReference type="SAM" id="MobiDB-lite"/>
    </source>
</evidence>
<keyword evidence="10" id="KW-1185">Reference proteome</keyword>
<feature type="region of interest" description="Disordered" evidence="8">
    <location>
        <begin position="141"/>
        <end position="166"/>
    </location>
</feature>
<evidence type="ECO:0000313" key="9">
    <source>
        <dbReference type="EMBL" id="KAJ6700961.1"/>
    </source>
</evidence>
<dbReference type="Proteomes" id="UP001151752">
    <property type="component" value="Chromosome 1"/>
</dbReference>
<keyword evidence="5" id="KW-1003">Cell membrane</keyword>
<dbReference type="EMBL" id="JAPFFM010000016">
    <property type="protein sequence ID" value="KAJ6700961.1"/>
    <property type="molecule type" value="Genomic_DNA"/>
</dbReference>
<evidence type="ECO:0000256" key="3">
    <source>
        <dbReference type="ARBA" id="ARBA00010067"/>
    </source>
</evidence>
<name>A0A9Q0Q6T8_9ROSI</name>
<keyword evidence="4" id="KW-0813">Transport</keyword>
<dbReference type="GO" id="GO:0009734">
    <property type="term" value="P:auxin-activated signaling pathway"/>
    <property type="evidence" value="ECO:0007669"/>
    <property type="project" value="UniProtKB-KW"/>
</dbReference>
<evidence type="ECO:0000256" key="4">
    <source>
        <dbReference type="ARBA" id="ARBA00022448"/>
    </source>
</evidence>
<evidence type="ECO:0000313" key="10">
    <source>
        <dbReference type="Proteomes" id="UP001151752"/>
    </source>
</evidence>